<dbReference type="InterPro" id="IPR016181">
    <property type="entry name" value="Acyl_CoA_acyltransferase"/>
</dbReference>
<evidence type="ECO:0000256" key="3">
    <source>
        <dbReference type="ARBA" id="ARBA00038502"/>
    </source>
</evidence>
<evidence type="ECO:0000256" key="1">
    <source>
        <dbReference type="ARBA" id="ARBA00022679"/>
    </source>
</evidence>
<feature type="domain" description="N-acetyltransferase" evidence="4">
    <location>
        <begin position="11"/>
        <end position="164"/>
    </location>
</feature>
<evidence type="ECO:0000256" key="2">
    <source>
        <dbReference type="ARBA" id="ARBA00023315"/>
    </source>
</evidence>
<dbReference type="EMBL" id="JBGOGF010000016">
    <property type="protein sequence ID" value="MFA1773736.1"/>
    <property type="molecule type" value="Genomic_DNA"/>
</dbReference>
<reference evidence="5 7" key="1">
    <citation type="submission" date="2019-07" db="EMBL/GenBank/DDBJ databases">
        <authorList>
            <person name="Qu J.-H."/>
        </authorList>
    </citation>
    <scope>NUCLEOTIDE SEQUENCE [LARGE SCALE GENOMIC DNA]</scope>
    <source>
        <strain evidence="5 7">MDT1-10-3</strain>
    </source>
</reference>
<sequence length="188" mass="21743">MKLSLRQLQPADITTITHYWLTSDAAFLEGMGVDLTKLPSPEEWSQMLTEQINTPLAQKQSYCLIWEVDGNAVGHSNVNKIVWGEEAYLHLHLWFPEGRKSGFGTELLKRTLPHFFLDLHLQRIYCEPYALNPAPNKTLEKVGFHLEKEYITTPGWINFEQPVKRWVMHRVQFEALYGPLQDLPVPTA</sequence>
<comment type="similarity">
    <text evidence="3">Belongs to the acetyltransferase family. RimJ subfamily.</text>
</comment>
<proteinExistence type="inferred from homology"/>
<dbReference type="Pfam" id="PF13302">
    <property type="entry name" value="Acetyltransf_3"/>
    <property type="match status" value="1"/>
</dbReference>
<keyword evidence="1 5" id="KW-0808">Transferase</keyword>
<dbReference type="InterPro" id="IPR000182">
    <property type="entry name" value="GNAT_dom"/>
</dbReference>
<name>A0A5M8QDV0_9BACT</name>
<evidence type="ECO:0000313" key="8">
    <source>
        <dbReference type="Proteomes" id="UP001570846"/>
    </source>
</evidence>
<dbReference type="PANTHER" id="PTHR43792:SF8">
    <property type="entry name" value="[RIBOSOMAL PROTEIN US5]-ALANINE N-ACETYLTRANSFERASE"/>
    <property type="match status" value="1"/>
</dbReference>
<keyword evidence="8" id="KW-1185">Reference proteome</keyword>
<dbReference type="AlphaFoldDB" id="A0A5M8QDV0"/>
<dbReference type="PANTHER" id="PTHR43792">
    <property type="entry name" value="GNAT FAMILY, PUTATIVE (AFU_ORTHOLOGUE AFUA_3G00765)-RELATED-RELATED"/>
    <property type="match status" value="1"/>
</dbReference>
<dbReference type="EC" id="2.3.-.-" evidence="6"/>
<dbReference type="PROSITE" id="PS51186">
    <property type="entry name" value="GNAT"/>
    <property type="match status" value="1"/>
</dbReference>
<evidence type="ECO:0000313" key="5">
    <source>
        <dbReference type="EMBL" id="KAA6434225.1"/>
    </source>
</evidence>
<evidence type="ECO:0000259" key="4">
    <source>
        <dbReference type="PROSITE" id="PS51186"/>
    </source>
</evidence>
<accession>A0A5M8QDV0</accession>
<evidence type="ECO:0000313" key="6">
    <source>
        <dbReference type="EMBL" id="MFA1773736.1"/>
    </source>
</evidence>
<evidence type="ECO:0000313" key="7">
    <source>
        <dbReference type="Proteomes" id="UP000323866"/>
    </source>
</evidence>
<dbReference type="GO" id="GO:0005737">
    <property type="term" value="C:cytoplasm"/>
    <property type="evidence" value="ECO:0007669"/>
    <property type="project" value="TreeGrafter"/>
</dbReference>
<dbReference type="InterPro" id="IPR051531">
    <property type="entry name" value="N-acetyltransferase"/>
</dbReference>
<keyword evidence="2 6" id="KW-0012">Acyltransferase</keyword>
<dbReference type="Proteomes" id="UP001570846">
    <property type="component" value="Unassembled WGS sequence"/>
</dbReference>
<organism evidence="5 7">
    <name type="scientific">Rufibacter glacialis</name>
    <dbReference type="NCBI Taxonomy" id="1259555"/>
    <lineage>
        <taxon>Bacteria</taxon>
        <taxon>Pseudomonadati</taxon>
        <taxon>Bacteroidota</taxon>
        <taxon>Cytophagia</taxon>
        <taxon>Cytophagales</taxon>
        <taxon>Hymenobacteraceae</taxon>
        <taxon>Rufibacter</taxon>
    </lineage>
</organism>
<comment type="caution">
    <text evidence="5">The sequence shown here is derived from an EMBL/GenBank/DDBJ whole genome shotgun (WGS) entry which is preliminary data.</text>
</comment>
<dbReference type="SUPFAM" id="SSF55729">
    <property type="entry name" value="Acyl-CoA N-acyltransferases (Nat)"/>
    <property type="match status" value="1"/>
</dbReference>
<dbReference type="GO" id="GO:0008999">
    <property type="term" value="F:protein-N-terminal-alanine acetyltransferase activity"/>
    <property type="evidence" value="ECO:0007669"/>
    <property type="project" value="TreeGrafter"/>
</dbReference>
<dbReference type="EMBL" id="VKKZ01000020">
    <property type="protein sequence ID" value="KAA6434225.1"/>
    <property type="molecule type" value="Genomic_DNA"/>
</dbReference>
<dbReference type="Proteomes" id="UP000323866">
    <property type="component" value="Unassembled WGS sequence"/>
</dbReference>
<gene>
    <name evidence="6" type="ORF">ACD591_20720</name>
    <name evidence="5" type="ORF">FOE74_08430</name>
</gene>
<dbReference type="Gene3D" id="3.40.630.30">
    <property type="match status" value="1"/>
</dbReference>
<dbReference type="OrthoDB" id="8221510at2"/>
<protein>
    <submittedName>
        <fullName evidence="5">GNAT family N-acetyltransferase</fullName>
        <ecNumber evidence="6">2.3.-.-</ecNumber>
    </submittedName>
</protein>
<reference evidence="5 7" key="2">
    <citation type="submission" date="2019-09" db="EMBL/GenBank/DDBJ databases">
        <title>A bacterium isolated from glacier soil.</title>
        <authorList>
            <person name="Liu Q."/>
        </authorList>
    </citation>
    <scope>NUCLEOTIDE SEQUENCE [LARGE SCALE GENOMIC DNA]</scope>
    <source>
        <strain evidence="5 7">MDT1-10-3</strain>
    </source>
</reference>
<reference evidence="6 8" key="3">
    <citation type="submission" date="2024-08" db="EMBL/GenBank/DDBJ databases">
        <authorList>
            <person name="Wei W."/>
        </authorList>
    </citation>
    <scope>NUCLEOTIDE SEQUENCE [LARGE SCALE GENOMIC DNA]</scope>
    <source>
        <strain evidence="6 8">XU2</strain>
    </source>
</reference>
<dbReference type="RefSeq" id="WP_149098169.1">
    <property type="nucleotide sequence ID" value="NZ_BMMG01000003.1"/>
</dbReference>